<comment type="caution">
    <text evidence="1">The sequence shown here is derived from an EMBL/GenBank/DDBJ whole genome shotgun (WGS) entry which is preliminary data.</text>
</comment>
<accession>A0A8J7GQZ3</accession>
<evidence type="ECO:0000313" key="2">
    <source>
        <dbReference type="Proteomes" id="UP000622552"/>
    </source>
</evidence>
<proteinExistence type="predicted"/>
<sequence>MQHTPAHAVGIRTDEDARAVAAAHTEDDDGYCVACRESGVRVHVPCFARIEAARHLDRLGVLPC</sequence>
<dbReference type="Proteomes" id="UP000622552">
    <property type="component" value="Unassembled WGS sequence"/>
</dbReference>
<dbReference type="AlphaFoldDB" id="A0A8J7GQZ3"/>
<gene>
    <name evidence="1" type="ORF">IW245_007937</name>
</gene>
<organism evidence="1 2">
    <name type="scientific">Longispora fulva</name>
    <dbReference type="NCBI Taxonomy" id="619741"/>
    <lineage>
        <taxon>Bacteria</taxon>
        <taxon>Bacillati</taxon>
        <taxon>Actinomycetota</taxon>
        <taxon>Actinomycetes</taxon>
        <taxon>Micromonosporales</taxon>
        <taxon>Micromonosporaceae</taxon>
        <taxon>Longispora</taxon>
    </lineage>
</organism>
<keyword evidence="2" id="KW-1185">Reference proteome</keyword>
<dbReference type="RefSeq" id="WP_197008125.1">
    <property type="nucleotide sequence ID" value="NZ_BONS01000013.1"/>
</dbReference>
<name>A0A8J7GQZ3_9ACTN</name>
<evidence type="ECO:0000313" key="1">
    <source>
        <dbReference type="EMBL" id="MBG6141743.1"/>
    </source>
</evidence>
<dbReference type="EMBL" id="JADOUF010000001">
    <property type="protein sequence ID" value="MBG6141743.1"/>
    <property type="molecule type" value="Genomic_DNA"/>
</dbReference>
<protein>
    <submittedName>
        <fullName evidence="1">Uncharacterized protein</fullName>
    </submittedName>
</protein>
<reference evidence="1" key="1">
    <citation type="submission" date="2020-11" db="EMBL/GenBank/DDBJ databases">
        <title>Sequencing the genomes of 1000 actinobacteria strains.</title>
        <authorList>
            <person name="Klenk H.-P."/>
        </authorList>
    </citation>
    <scope>NUCLEOTIDE SEQUENCE</scope>
    <source>
        <strain evidence="1">DSM 45356</strain>
    </source>
</reference>